<evidence type="ECO:0000256" key="15">
    <source>
        <dbReference type="ARBA" id="ARBA00047984"/>
    </source>
</evidence>
<dbReference type="Gene3D" id="3.40.50.300">
    <property type="entry name" value="P-loop containing nucleotide triphosphate hydrolases"/>
    <property type="match status" value="2"/>
</dbReference>
<evidence type="ECO:0000256" key="2">
    <source>
        <dbReference type="ARBA" id="ARBA00008792"/>
    </source>
</evidence>
<evidence type="ECO:0000256" key="14">
    <source>
        <dbReference type="ARBA" id="ARBA00023254"/>
    </source>
</evidence>
<keyword evidence="5" id="KW-0217">Developmental protein</keyword>
<keyword evidence="14" id="KW-0469">Meiosis</keyword>
<comment type="subcellular location">
    <subcellularLocation>
        <location evidence="1">Cytoplasm</location>
    </subcellularLocation>
</comment>
<feature type="non-terminal residue" evidence="19">
    <location>
        <position position="1"/>
    </location>
</feature>
<dbReference type="PROSITE" id="PS50304">
    <property type="entry name" value="TUDOR"/>
    <property type="match status" value="1"/>
</dbReference>
<dbReference type="Gene3D" id="1.20.120.1080">
    <property type="match status" value="1"/>
</dbReference>
<keyword evidence="6" id="KW-0963">Cytoplasm</keyword>
<keyword evidence="9" id="KW-0378">Hydrolase</keyword>
<dbReference type="GO" id="GO:0007283">
    <property type="term" value="P:spermatogenesis"/>
    <property type="evidence" value="ECO:0007669"/>
    <property type="project" value="UniProtKB-KW"/>
</dbReference>
<organism evidence="19">
    <name type="scientific">Panstrongylus megistus</name>
    <dbReference type="NCBI Taxonomy" id="65343"/>
    <lineage>
        <taxon>Eukaryota</taxon>
        <taxon>Metazoa</taxon>
        <taxon>Ecdysozoa</taxon>
        <taxon>Arthropoda</taxon>
        <taxon>Hexapoda</taxon>
        <taxon>Insecta</taxon>
        <taxon>Pterygota</taxon>
        <taxon>Neoptera</taxon>
        <taxon>Paraneoptera</taxon>
        <taxon>Hemiptera</taxon>
        <taxon>Heteroptera</taxon>
        <taxon>Panheteroptera</taxon>
        <taxon>Cimicomorpha</taxon>
        <taxon>Reduviidae</taxon>
        <taxon>Triatominae</taxon>
        <taxon>Panstrongylus</taxon>
    </lineage>
</organism>
<protein>
    <recommendedName>
        <fullName evidence="4">Probable ATP-dependent RNA helicase spindle-E</fullName>
        <ecNumber evidence="3">3.6.4.13</ecNumber>
    </recommendedName>
</protein>
<evidence type="ECO:0000256" key="3">
    <source>
        <dbReference type="ARBA" id="ARBA00012552"/>
    </source>
</evidence>
<keyword evidence="11" id="KW-0067">ATP-binding</keyword>
<dbReference type="Gene3D" id="2.40.50.90">
    <property type="match status" value="1"/>
</dbReference>
<dbReference type="GO" id="GO:0031047">
    <property type="term" value="P:regulatory ncRNA-mediated gene silencing"/>
    <property type="evidence" value="ECO:0007669"/>
    <property type="project" value="UniProtKB-KW"/>
</dbReference>
<evidence type="ECO:0000256" key="11">
    <source>
        <dbReference type="ARBA" id="ARBA00022840"/>
    </source>
</evidence>
<dbReference type="PANTHER" id="PTHR18934">
    <property type="entry name" value="ATP-DEPENDENT RNA HELICASE"/>
    <property type="match status" value="1"/>
</dbReference>
<dbReference type="InterPro" id="IPR001650">
    <property type="entry name" value="Helicase_C-like"/>
</dbReference>
<dbReference type="CDD" id="cd18791">
    <property type="entry name" value="SF2_C_RHA"/>
    <property type="match status" value="1"/>
</dbReference>
<dbReference type="Pfam" id="PF00567">
    <property type="entry name" value="TUDOR"/>
    <property type="match status" value="1"/>
</dbReference>
<dbReference type="Gene3D" id="2.30.30.140">
    <property type="match status" value="1"/>
</dbReference>
<evidence type="ECO:0000256" key="6">
    <source>
        <dbReference type="ARBA" id="ARBA00022490"/>
    </source>
</evidence>
<dbReference type="GO" id="GO:0051321">
    <property type="term" value="P:meiotic cell cycle"/>
    <property type="evidence" value="ECO:0007669"/>
    <property type="project" value="UniProtKB-KW"/>
</dbReference>
<dbReference type="GO" id="GO:0005737">
    <property type="term" value="C:cytoplasm"/>
    <property type="evidence" value="ECO:0007669"/>
    <property type="project" value="UniProtKB-SubCell"/>
</dbReference>
<dbReference type="GO" id="GO:0030154">
    <property type="term" value="P:cell differentiation"/>
    <property type="evidence" value="ECO:0007669"/>
    <property type="project" value="UniProtKB-KW"/>
</dbReference>
<keyword evidence="8" id="KW-0221">Differentiation</keyword>
<dbReference type="SMART" id="SM00490">
    <property type="entry name" value="HELICc"/>
    <property type="match status" value="1"/>
</dbReference>
<evidence type="ECO:0000259" key="17">
    <source>
        <dbReference type="PROSITE" id="PS51192"/>
    </source>
</evidence>
<dbReference type="GO" id="GO:0016787">
    <property type="term" value="F:hydrolase activity"/>
    <property type="evidence" value="ECO:0007669"/>
    <property type="project" value="UniProtKB-KW"/>
</dbReference>
<dbReference type="SUPFAM" id="SSF52540">
    <property type="entry name" value="P-loop containing nucleoside triphosphate hydrolases"/>
    <property type="match status" value="1"/>
</dbReference>
<keyword evidence="13" id="KW-0943">RNA-mediated gene silencing</keyword>
<evidence type="ECO:0000256" key="4">
    <source>
        <dbReference type="ARBA" id="ARBA00013352"/>
    </source>
</evidence>
<dbReference type="InterPro" id="IPR002999">
    <property type="entry name" value="Tudor"/>
</dbReference>
<dbReference type="Pfam" id="PF21010">
    <property type="entry name" value="HA2_C"/>
    <property type="match status" value="1"/>
</dbReference>
<dbReference type="SUPFAM" id="SSF63748">
    <property type="entry name" value="Tudor/PWWP/MBT"/>
    <property type="match status" value="1"/>
</dbReference>
<accession>A0A069DZT1</accession>
<evidence type="ECO:0000256" key="8">
    <source>
        <dbReference type="ARBA" id="ARBA00022782"/>
    </source>
</evidence>
<feature type="domain" description="Tudor" evidence="16">
    <location>
        <begin position="924"/>
        <end position="986"/>
    </location>
</feature>
<dbReference type="Pfam" id="PF00270">
    <property type="entry name" value="DEAD"/>
    <property type="match status" value="1"/>
</dbReference>
<dbReference type="InterPro" id="IPR014001">
    <property type="entry name" value="Helicase_ATP-bd"/>
</dbReference>
<dbReference type="InterPro" id="IPR011545">
    <property type="entry name" value="DEAD/DEAH_box_helicase_dom"/>
</dbReference>
<dbReference type="PANTHER" id="PTHR18934:SF113">
    <property type="entry name" value="ATP-DEPENDENT RNA HELICASE TDRD9"/>
    <property type="match status" value="1"/>
</dbReference>
<comment type="similarity">
    <text evidence="2">Belongs to the DEAD box helicase family. DEAH subfamily.</text>
</comment>
<dbReference type="InterPro" id="IPR027417">
    <property type="entry name" value="P-loop_NTPase"/>
</dbReference>
<evidence type="ECO:0000313" key="19">
    <source>
        <dbReference type="EMBL" id="JAC88789.1"/>
    </source>
</evidence>
<dbReference type="EC" id="3.6.4.13" evidence="3"/>
<reference evidence="19" key="1">
    <citation type="journal article" date="2015" name="J. Med. Entomol.">
        <title>A Deep Insight Into the Sialotranscriptome of the Chagas Disease Vector, Panstrongylus megistus (Hemiptera: Heteroptera).</title>
        <authorList>
            <person name="Ribeiro J.M."/>
            <person name="Schwarz A."/>
            <person name="Francischetti I.M."/>
        </authorList>
    </citation>
    <scope>NUCLEOTIDE SEQUENCE</scope>
    <source>
        <tissue evidence="19">Salivary glands</tissue>
    </source>
</reference>
<keyword evidence="12" id="KW-0744">Spermatogenesis</keyword>
<dbReference type="InterPro" id="IPR007502">
    <property type="entry name" value="Helicase-assoc_dom"/>
</dbReference>
<evidence type="ECO:0000256" key="13">
    <source>
        <dbReference type="ARBA" id="ARBA00023158"/>
    </source>
</evidence>
<dbReference type="SMART" id="SM00333">
    <property type="entry name" value="TUDOR"/>
    <property type="match status" value="1"/>
</dbReference>
<evidence type="ECO:0000259" key="16">
    <source>
        <dbReference type="PROSITE" id="PS50304"/>
    </source>
</evidence>
<comment type="catalytic activity">
    <reaction evidence="15">
        <text>ATP + H2O = ADP + phosphate + H(+)</text>
        <dbReference type="Rhea" id="RHEA:13065"/>
        <dbReference type="ChEBI" id="CHEBI:15377"/>
        <dbReference type="ChEBI" id="CHEBI:15378"/>
        <dbReference type="ChEBI" id="CHEBI:30616"/>
        <dbReference type="ChEBI" id="CHEBI:43474"/>
        <dbReference type="ChEBI" id="CHEBI:456216"/>
        <dbReference type="EC" id="3.6.4.13"/>
    </reaction>
</comment>
<evidence type="ECO:0000256" key="10">
    <source>
        <dbReference type="ARBA" id="ARBA00022806"/>
    </source>
</evidence>
<name>A0A069DZT1_9HEMI</name>
<evidence type="ECO:0000259" key="18">
    <source>
        <dbReference type="PROSITE" id="PS51194"/>
    </source>
</evidence>
<dbReference type="GO" id="GO:0005524">
    <property type="term" value="F:ATP binding"/>
    <property type="evidence" value="ECO:0007669"/>
    <property type="project" value="UniProtKB-KW"/>
</dbReference>
<evidence type="ECO:0000256" key="1">
    <source>
        <dbReference type="ARBA" id="ARBA00004496"/>
    </source>
</evidence>
<dbReference type="InterPro" id="IPR035437">
    <property type="entry name" value="SNase_OB-fold_sf"/>
</dbReference>
<evidence type="ECO:0000256" key="5">
    <source>
        <dbReference type="ARBA" id="ARBA00022473"/>
    </source>
</evidence>
<dbReference type="SMART" id="SM00847">
    <property type="entry name" value="HA2"/>
    <property type="match status" value="1"/>
</dbReference>
<keyword evidence="7" id="KW-0547">Nucleotide-binding</keyword>
<dbReference type="GO" id="GO:0003724">
    <property type="term" value="F:RNA helicase activity"/>
    <property type="evidence" value="ECO:0007669"/>
    <property type="project" value="UniProtKB-EC"/>
</dbReference>
<feature type="domain" description="Helicase C-terminal" evidence="18">
    <location>
        <begin position="343"/>
        <end position="512"/>
    </location>
</feature>
<dbReference type="EMBL" id="GBGD01000100">
    <property type="protein sequence ID" value="JAC88789.1"/>
    <property type="molecule type" value="mRNA"/>
</dbReference>
<keyword evidence="10 19" id="KW-0347">Helicase</keyword>
<proteinExistence type="evidence at transcript level"/>
<feature type="domain" description="Helicase ATP-binding" evidence="17">
    <location>
        <begin position="116"/>
        <end position="282"/>
    </location>
</feature>
<dbReference type="Pfam" id="PF00271">
    <property type="entry name" value="Helicase_C"/>
    <property type="match status" value="1"/>
</dbReference>
<evidence type="ECO:0000256" key="7">
    <source>
        <dbReference type="ARBA" id="ARBA00022741"/>
    </source>
</evidence>
<dbReference type="GO" id="GO:0003723">
    <property type="term" value="F:RNA binding"/>
    <property type="evidence" value="ECO:0007669"/>
    <property type="project" value="TreeGrafter"/>
</dbReference>
<evidence type="ECO:0000256" key="9">
    <source>
        <dbReference type="ARBA" id="ARBA00022801"/>
    </source>
</evidence>
<dbReference type="PROSITE" id="PS51194">
    <property type="entry name" value="HELICASE_CTER"/>
    <property type="match status" value="1"/>
</dbReference>
<sequence length="1429" mass="162194">KQFQKIKIEGGQTDGHLLFAETPNKGIKRTMPRKELGKSYARKYQEEDEMEDILLRKVQEKSSNDNNILEAATSIGTMPNISDLFGDQMTQVYENYSFNHEIDPQLLIHTYKDEIMEEIEQNPVLIIKGPTGCGKTTQVPQYILDSCRSNNVHCNIVVTQPRRIAAMSIARRVCQERGWNIGSLVGYQVALEKEKSDDTRLLYCTSGVLLQILIGKQDLTHFTHIIIDEIHERDNETDFLLIVVKKFLRIPGNRTKLILMSATINTDKFVSYFTKRINGLKLEPPVIELQTKTNFPVQFYYLDSLVDRIPITMPLLKLAEPRIETNGYELAALLVEVFHTIDAIEHEAKFLGSVLIFLPGLHEIEVMYETLGKRLSKSKNKEKWLLCPLHSTVTSDEQIKVFLPTPRDTRKIILATNIAESSITVPDVKFVIDFCLMKIQIQERETSYSSLQLSWASKSQAIQRAGRVGRVMPGRVYRLVSQNLYKSFSDDCSPEILRCPLDTLILKAKELDIGPPSAVLGRAMDPPDLSNIQANILNLKEMGALLLTSNGVYDEFDGDLTFIGKVMAALPIDPFLSKLIIIGHMFSCVEECIVMASAMAVKSLFSTPFKQQLEAYNSKLRWANYSASDPISYLSAYKLWRYKVTSGHFKRSGGVAEDNWASKYFIQIKSLKEVVRLETEIVNRLKRIGLIPTIGANKVTWADHELALILKIVLAGAFYPNYFLRNLIDEKEAVKVLGGRDPFTTVYLSNFPSNQPGPLYIDAIKQYFYHCGSNMSVSFDGSSKVYLIFDSTYRSSIDRDTSGRRAPGTISLALYRAIKMRHLQIPITISVLAPLEARKRATEIFGDSLSPNIYCWNKRKSKPVNQTLLPGLGTTVLPIVITHINSPGHFYCHINDEAMSDRHIWINMQLNNQPDSLKKLSKEKWKNGTKCIASFTEEGHSAYYRTTISNVDMKTATAQIFYIDYGNELEIKLDELKDYPDQLIENGVRDEPPLSIECTLAEIQPSARLNPKGYWSKDSVTVFSNYFRDKRCIALIYSVIGNVMAVTLFKHDKLDRGGDLSHHLSFNHEFIEQGFAEMAEEPYLSRENHVMRTMAQKSPESLKMYSPSYLPDDPYAQFQFEPPSEKECQTKILLKGPKSPLEMSLYSLTKKCQGKEVHVEWNSVNSVLLDNVPMDSHDRLMVAANVTQSSTSDRLTLRNTTLMPNMHGLPSLLTMIFAPKVELRTDPEREELTGALCGLGFDSETGEGYHPENDVEIMFDTRFDLEDLENINKLRFWMNFVVGDTVFNSQEAPNPRIIQAQRKIKEYLLVLINRKRSSRAQAMFDNSFSWDQLPQDVLLDPLGPKSSNSTSIYSLIWGVDLNTGPKFSKVEAIKSHLQLLQTYSDGADVMRSGTKCELCQVYVDDLQALRLHLQTNLHKSNLIQLNGIC</sequence>
<dbReference type="SMART" id="SM00487">
    <property type="entry name" value="DEXDc"/>
    <property type="match status" value="1"/>
</dbReference>
<dbReference type="PROSITE" id="PS51192">
    <property type="entry name" value="HELICASE_ATP_BIND_1"/>
    <property type="match status" value="1"/>
</dbReference>
<evidence type="ECO:0000256" key="12">
    <source>
        <dbReference type="ARBA" id="ARBA00022871"/>
    </source>
</evidence>